<dbReference type="Gene3D" id="3.30.1740.10">
    <property type="entry name" value="Zinc finger, PARP-type"/>
    <property type="match status" value="1"/>
</dbReference>
<keyword evidence="5" id="KW-0863">Zinc-finger</keyword>
<evidence type="ECO:0000313" key="10">
    <source>
        <dbReference type="RefSeq" id="XP_011635363.1"/>
    </source>
</evidence>
<dbReference type="PANTHER" id="PTHR45674">
    <property type="entry name" value="DNA LIGASE 1/3 FAMILY MEMBER"/>
    <property type="match status" value="1"/>
</dbReference>
<evidence type="ECO:0000313" key="11">
    <source>
        <dbReference type="RefSeq" id="XP_011635364.1"/>
    </source>
</evidence>
<feature type="domain" description="PARP-type" evidence="8">
    <location>
        <begin position="17"/>
        <end position="109"/>
    </location>
</feature>
<evidence type="ECO:0000256" key="3">
    <source>
        <dbReference type="ARBA" id="ARBA00022598"/>
    </source>
</evidence>
<dbReference type="RefSeq" id="XP_011635363.1">
    <property type="nucleotide sequence ID" value="XM_011637061.2"/>
</dbReference>
<gene>
    <name evidence="10 11" type="primary">LOC105426005</name>
</gene>
<evidence type="ECO:0000256" key="6">
    <source>
        <dbReference type="ARBA" id="ARBA00022833"/>
    </source>
</evidence>
<dbReference type="InterPro" id="IPR036957">
    <property type="entry name" value="Znf_PARP_sf"/>
</dbReference>
<keyword evidence="3" id="KW-0436">Ligase</keyword>
<dbReference type="AlphaFoldDB" id="A0A6I9W9E3"/>
<evidence type="ECO:0000259" key="8">
    <source>
        <dbReference type="PROSITE" id="PS50064"/>
    </source>
</evidence>
<keyword evidence="4" id="KW-0479">Metal-binding</keyword>
<dbReference type="PROSITE" id="PS00347">
    <property type="entry name" value="ZF_PARP_1"/>
    <property type="match status" value="1"/>
</dbReference>
<evidence type="ECO:0000256" key="1">
    <source>
        <dbReference type="ARBA" id="ARBA00004123"/>
    </source>
</evidence>
<evidence type="ECO:0000256" key="7">
    <source>
        <dbReference type="ARBA" id="ARBA00023242"/>
    </source>
</evidence>
<dbReference type="GO" id="GO:0006273">
    <property type="term" value="P:lagging strand elongation"/>
    <property type="evidence" value="ECO:0007669"/>
    <property type="project" value="TreeGrafter"/>
</dbReference>
<dbReference type="GO" id="GO:0008270">
    <property type="term" value="F:zinc ion binding"/>
    <property type="evidence" value="ECO:0007669"/>
    <property type="project" value="UniProtKB-KW"/>
</dbReference>
<dbReference type="PANTHER" id="PTHR45674:SF9">
    <property type="entry name" value="DNA LIGASE 3"/>
    <property type="match status" value="1"/>
</dbReference>
<protein>
    <submittedName>
        <fullName evidence="10 11">DNA ligase 3-like</fullName>
    </submittedName>
</protein>
<proteinExistence type="inferred from homology"/>
<keyword evidence="9" id="KW-1185">Reference proteome</keyword>
<dbReference type="GO" id="GO:0003677">
    <property type="term" value="F:DNA binding"/>
    <property type="evidence" value="ECO:0007669"/>
    <property type="project" value="InterPro"/>
</dbReference>
<accession>A0A6I9W9E3</accession>
<dbReference type="GO" id="GO:0003910">
    <property type="term" value="F:DNA ligase (ATP) activity"/>
    <property type="evidence" value="ECO:0007669"/>
    <property type="project" value="TreeGrafter"/>
</dbReference>
<dbReference type="GeneID" id="105426005"/>
<name>A0A6I9W9E3_9HYME</name>
<dbReference type="InterPro" id="IPR050191">
    <property type="entry name" value="ATP-dep_DNA_ligase"/>
</dbReference>
<reference evidence="10 11" key="1">
    <citation type="submission" date="2025-04" db="UniProtKB">
        <authorList>
            <consortium name="RefSeq"/>
        </authorList>
    </citation>
    <scope>IDENTIFICATION</scope>
</reference>
<dbReference type="RefSeq" id="XP_011635364.1">
    <property type="nucleotide sequence ID" value="XM_011637062.1"/>
</dbReference>
<dbReference type="PROSITE" id="PS50064">
    <property type="entry name" value="ZF_PARP_2"/>
    <property type="match status" value="1"/>
</dbReference>
<dbReference type="GO" id="GO:0006302">
    <property type="term" value="P:double-strand break repair"/>
    <property type="evidence" value="ECO:0007669"/>
    <property type="project" value="TreeGrafter"/>
</dbReference>
<keyword evidence="6" id="KW-0862">Zinc</keyword>
<dbReference type="Pfam" id="PF00645">
    <property type="entry name" value="zf-PARP"/>
    <property type="match status" value="1"/>
</dbReference>
<dbReference type="OrthoDB" id="206088at2759"/>
<evidence type="ECO:0000256" key="5">
    <source>
        <dbReference type="ARBA" id="ARBA00022771"/>
    </source>
</evidence>
<dbReference type="SMART" id="SM01336">
    <property type="entry name" value="zf-PARP"/>
    <property type="match status" value="1"/>
</dbReference>
<dbReference type="GO" id="GO:0070421">
    <property type="term" value="C:DNA ligase III-XRCC1 complex"/>
    <property type="evidence" value="ECO:0007669"/>
    <property type="project" value="TreeGrafter"/>
</dbReference>
<evidence type="ECO:0000313" key="9">
    <source>
        <dbReference type="Proteomes" id="UP000504615"/>
    </source>
</evidence>
<dbReference type="KEGG" id="pbar:105426005"/>
<evidence type="ECO:0000256" key="4">
    <source>
        <dbReference type="ARBA" id="ARBA00022723"/>
    </source>
</evidence>
<dbReference type="SUPFAM" id="SSF57716">
    <property type="entry name" value="Glucocorticoid receptor-like (DNA-binding domain)"/>
    <property type="match status" value="1"/>
</dbReference>
<evidence type="ECO:0000256" key="2">
    <source>
        <dbReference type="ARBA" id="ARBA00007572"/>
    </source>
</evidence>
<keyword evidence="7" id="KW-0539">Nucleus</keyword>
<comment type="similarity">
    <text evidence="2">Belongs to the ATP-dependent DNA ligase family.</text>
</comment>
<dbReference type="InterPro" id="IPR001510">
    <property type="entry name" value="Znf_PARP"/>
</dbReference>
<sequence>MASDAEEDRQQEEEKPFAVERAKTGRAKCKKCKCPIEKDQIRIGKFVTNFFSEGKLMPAWHHVTCLFDVFAKQRATTKKIDDPAEDVKGWDQLSDDDRKVILDKLVEFEKTCNYPKLILRKRLIFSKSR</sequence>
<comment type="subcellular location">
    <subcellularLocation>
        <location evidence="1">Nucleus</location>
    </subcellularLocation>
</comment>
<dbReference type="Proteomes" id="UP000504615">
    <property type="component" value="Unplaced"/>
</dbReference>
<organism evidence="9 11">
    <name type="scientific">Pogonomyrmex barbatus</name>
    <name type="common">red harvester ant</name>
    <dbReference type="NCBI Taxonomy" id="144034"/>
    <lineage>
        <taxon>Eukaryota</taxon>
        <taxon>Metazoa</taxon>
        <taxon>Ecdysozoa</taxon>
        <taxon>Arthropoda</taxon>
        <taxon>Hexapoda</taxon>
        <taxon>Insecta</taxon>
        <taxon>Pterygota</taxon>
        <taxon>Neoptera</taxon>
        <taxon>Endopterygota</taxon>
        <taxon>Hymenoptera</taxon>
        <taxon>Apocrita</taxon>
        <taxon>Aculeata</taxon>
        <taxon>Formicoidea</taxon>
        <taxon>Formicidae</taxon>
        <taxon>Myrmicinae</taxon>
        <taxon>Pogonomyrmex</taxon>
    </lineage>
</organism>